<dbReference type="NCBIfam" id="NF011494">
    <property type="entry name" value="PRK14902.1"/>
    <property type="match status" value="1"/>
</dbReference>
<evidence type="ECO:0000256" key="9">
    <source>
        <dbReference type="ARBA" id="ARBA00022691"/>
    </source>
</evidence>
<feature type="binding site" evidence="14">
    <location>
        <position position="317"/>
    </location>
    <ligand>
        <name>S-adenosyl-L-methionine</name>
        <dbReference type="ChEBI" id="CHEBI:59789"/>
    </ligand>
</feature>
<proteinExistence type="inferred from homology"/>
<evidence type="ECO:0000256" key="8">
    <source>
        <dbReference type="ARBA" id="ARBA00022679"/>
    </source>
</evidence>
<dbReference type="Pfam" id="PF01029">
    <property type="entry name" value="NusB"/>
    <property type="match status" value="1"/>
</dbReference>
<feature type="binding site" evidence="14">
    <location>
        <begin position="247"/>
        <end position="253"/>
    </location>
    <ligand>
        <name>S-adenosyl-L-methionine</name>
        <dbReference type="ChEBI" id="CHEBI:59789"/>
    </ligand>
</feature>
<keyword evidence="10 14" id="KW-0694">RNA-binding</keyword>
<dbReference type="Gene3D" id="1.10.940.10">
    <property type="entry name" value="NusB-like"/>
    <property type="match status" value="1"/>
</dbReference>
<gene>
    <name evidence="16" type="ORF">SAMN04489758_11330</name>
</gene>
<keyword evidence="17" id="KW-1185">Reference proteome</keyword>
<feature type="active site" description="Nucleophile" evidence="14">
    <location>
        <position position="369"/>
    </location>
</feature>
<protein>
    <recommendedName>
        <fullName evidence="4">16S rRNA (cytosine(967)-C(5))-methyltransferase</fullName>
        <ecNumber evidence="4">2.1.1.176</ecNumber>
    </recommendedName>
    <alternativeName>
        <fullName evidence="11">16S rRNA m5C967 methyltransferase</fullName>
    </alternativeName>
    <alternativeName>
        <fullName evidence="12">rRNA (cytosine-C(5)-)-methyltransferase RsmB</fullName>
    </alternativeName>
</protein>
<evidence type="ECO:0000256" key="4">
    <source>
        <dbReference type="ARBA" id="ARBA00012140"/>
    </source>
</evidence>
<evidence type="ECO:0000256" key="13">
    <source>
        <dbReference type="ARBA" id="ARBA00047283"/>
    </source>
</evidence>
<evidence type="ECO:0000256" key="7">
    <source>
        <dbReference type="ARBA" id="ARBA00022603"/>
    </source>
</evidence>
<dbReference type="RefSeq" id="WP_092353779.1">
    <property type="nucleotide sequence ID" value="NZ_FOIN01000013.1"/>
</dbReference>
<evidence type="ECO:0000259" key="15">
    <source>
        <dbReference type="PROSITE" id="PS51686"/>
    </source>
</evidence>
<dbReference type="EMBL" id="FOIN01000013">
    <property type="protein sequence ID" value="SET47598.1"/>
    <property type="molecule type" value="Genomic_DNA"/>
</dbReference>
<dbReference type="InterPro" id="IPR018314">
    <property type="entry name" value="RsmB/NOL1/NOP2-like_CS"/>
</dbReference>
<comment type="function">
    <text evidence="1">Specifically methylates the cytosine at position 967 (m5C967) of 16S rRNA.</text>
</comment>
<evidence type="ECO:0000256" key="6">
    <source>
        <dbReference type="ARBA" id="ARBA00022552"/>
    </source>
</evidence>
<dbReference type="Gene3D" id="3.40.50.150">
    <property type="entry name" value="Vaccinia Virus protein VP39"/>
    <property type="match status" value="1"/>
</dbReference>
<dbReference type="InterPro" id="IPR023267">
    <property type="entry name" value="RCMT"/>
</dbReference>
<feature type="binding site" evidence="14">
    <location>
        <position position="298"/>
    </location>
    <ligand>
        <name>S-adenosyl-L-methionine</name>
        <dbReference type="ChEBI" id="CHEBI:59789"/>
    </ligand>
</feature>
<dbReference type="InterPro" id="IPR004573">
    <property type="entry name" value="rRNA_ssu_MeTfrase_B"/>
</dbReference>
<evidence type="ECO:0000256" key="2">
    <source>
        <dbReference type="ARBA" id="ARBA00004496"/>
    </source>
</evidence>
<dbReference type="Pfam" id="PF22458">
    <property type="entry name" value="RsmF-B_ferredox"/>
    <property type="match status" value="1"/>
</dbReference>
<evidence type="ECO:0000256" key="3">
    <source>
        <dbReference type="ARBA" id="ARBA00007494"/>
    </source>
</evidence>
<dbReference type="OrthoDB" id="9810297at2"/>
<dbReference type="GO" id="GO:0005737">
    <property type="term" value="C:cytoplasm"/>
    <property type="evidence" value="ECO:0007669"/>
    <property type="project" value="UniProtKB-SubCell"/>
</dbReference>
<dbReference type="SUPFAM" id="SSF48013">
    <property type="entry name" value="NusB-like"/>
    <property type="match status" value="1"/>
</dbReference>
<evidence type="ECO:0000256" key="14">
    <source>
        <dbReference type="PROSITE-ProRule" id="PRU01023"/>
    </source>
</evidence>
<reference evidence="17" key="1">
    <citation type="submission" date="2016-10" db="EMBL/GenBank/DDBJ databases">
        <authorList>
            <person name="Varghese N."/>
            <person name="Submissions S."/>
        </authorList>
    </citation>
    <scope>NUCLEOTIDE SEQUENCE [LARGE SCALE GENOMIC DNA]</scope>
    <source>
        <strain evidence="17">DSM 1551</strain>
    </source>
</reference>
<dbReference type="PRINTS" id="PR02008">
    <property type="entry name" value="RCMTFAMILY"/>
</dbReference>
<evidence type="ECO:0000313" key="16">
    <source>
        <dbReference type="EMBL" id="SET47598.1"/>
    </source>
</evidence>
<organism evidence="16 17">
    <name type="scientific">Thomasclavelia cocleata</name>
    <dbReference type="NCBI Taxonomy" id="69824"/>
    <lineage>
        <taxon>Bacteria</taxon>
        <taxon>Bacillati</taxon>
        <taxon>Bacillota</taxon>
        <taxon>Erysipelotrichia</taxon>
        <taxon>Erysipelotrichales</taxon>
        <taxon>Coprobacillaceae</taxon>
        <taxon>Thomasclavelia</taxon>
    </lineage>
</organism>
<dbReference type="GO" id="GO:0003723">
    <property type="term" value="F:RNA binding"/>
    <property type="evidence" value="ECO:0007669"/>
    <property type="project" value="UniProtKB-UniRule"/>
</dbReference>
<dbReference type="Gene3D" id="3.30.70.1170">
    <property type="entry name" value="Sun protein, domain 3"/>
    <property type="match status" value="1"/>
</dbReference>
<dbReference type="AlphaFoldDB" id="A0A1I0EQI1"/>
<name>A0A1I0EQI1_9FIRM</name>
<dbReference type="GeneID" id="78288359"/>
<dbReference type="InterPro" id="IPR029063">
    <property type="entry name" value="SAM-dependent_MTases_sf"/>
</dbReference>
<dbReference type="PROSITE" id="PS51686">
    <property type="entry name" value="SAM_MT_RSMB_NOP"/>
    <property type="match status" value="1"/>
</dbReference>
<keyword evidence="7 14" id="KW-0489">Methyltransferase</keyword>
<feature type="domain" description="SAM-dependent MTase RsmB/NOP-type" evidence="15">
    <location>
        <begin position="149"/>
        <end position="417"/>
    </location>
</feature>
<dbReference type="InterPro" id="IPR049560">
    <property type="entry name" value="MeTrfase_RsmB-F_NOP2_cat"/>
</dbReference>
<dbReference type="PANTHER" id="PTHR22807:SF53">
    <property type="entry name" value="RIBOSOMAL RNA SMALL SUBUNIT METHYLTRANSFERASE B-RELATED"/>
    <property type="match status" value="1"/>
</dbReference>
<evidence type="ECO:0000256" key="5">
    <source>
        <dbReference type="ARBA" id="ARBA00022490"/>
    </source>
</evidence>
<dbReference type="Pfam" id="PF01189">
    <property type="entry name" value="Methyltr_RsmB-F"/>
    <property type="match status" value="1"/>
</dbReference>
<dbReference type="GO" id="GO:0006355">
    <property type="term" value="P:regulation of DNA-templated transcription"/>
    <property type="evidence" value="ECO:0007669"/>
    <property type="project" value="InterPro"/>
</dbReference>
<evidence type="ECO:0000313" key="17">
    <source>
        <dbReference type="Proteomes" id="UP000198558"/>
    </source>
</evidence>
<keyword evidence="6" id="KW-0698">rRNA processing</keyword>
<dbReference type="InterPro" id="IPR006027">
    <property type="entry name" value="NusB_RsmB_TIM44"/>
</dbReference>
<dbReference type="CDD" id="cd02440">
    <property type="entry name" value="AdoMet_MTases"/>
    <property type="match status" value="1"/>
</dbReference>
<keyword evidence="9 14" id="KW-0949">S-adenosyl-L-methionine</keyword>
<dbReference type="EC" id="2.1.1.176" evidence="4"/>
<feature type="binding site" evidence="14">
    <location>
        <position position="271"/>
    </location>
    <ligand>
        <name>S-adenosyl-L-methionine</name>
        <dbReference type="ChEBI" id="CHEBI:59789"/>
    </ligand>
</feature>
<dbReference type="PROSITE" id="PS01153">
    <property type="entry name" value="NOL1_NOP2_SUN"/>
    <property type="match status" value="1"/>
</dbReference>
<evidence type="ECO:0000256" key="1">
    <source>
        <dbReference type="ARBA" id="ARBA00002724"/>
    </source>
</evidence>
<comment type="subcellular location">
    <subcellularLocation>
        <location evidence="2">Cytoplasm</location>
    </subcellularLocation>
</comment>
<evidence type="ECO:0000256" key="11">
    <source>
        <dbReference type="ARBA" id="ARBA00030399"/>
    </source>
</evidence>
<evidence type="ECO:0000256" key="12">
    <source>
        <dbReference type="ARBA" id="ARBA00031088"/>
    </source>
</evidence>
<dbReference type="InterPro" id="IPR054728">
    <property type="entry name" value="RsmB-like_ferredoxin"/>
</dbReference>
<dbReference type="InterPro" id="IPR001678">
    <property type="entry name" value="MeTrfase_RsmB-F_NOP2_dom"/>
</dbReference>
<comment type="similarity">
    <text evidence="3 14">Belongs to the class I-like SAM-binding methyltransferase superfamily. RsmB/NOP family.</text>
</comment>
<dbReference type="SUPFAM" id="SSF53335">
    <property type="entry name" value="S-adenosyl-L-methionine-dependent methyltransferases"/>
    <property type="match status" value="1"/>
</dbReference>
<dbReference type="Proteomes" id="UP000198558">
    <property type="component" value="Unassembled WGS sequence"/>
</dbReference>
<dbReference type="FunFam" id="3.40.50.150:FF:000022">
    <property type="entry name" value="Ribosomal RNA small subunit methyltransferase B"/>
    <property type="match status" value="1"/>
</dbReference>
<keyword evidence="5" id="KW-0963">Cytoplasm</keyword>
<dbReference type="InterPro" id="IPR035926">
    <property type="entry name" value="NusB-like_sf"/>
</dbReference>
<dbReference type="PANTHER" id="PTHR22807">
    <property type="entry name" value="NOP2 YEAST -RELATED NOL1/NOP2/FMU SUN DOMAIN-CONTAINING"/>
    <property type="match status" value="1"/>
</dbReference>
<comment type="catalytic activity">
    <reaction evidence="13">
        <text>cytidine(967) in 16S rRNA + S-adenosyl-L-methionine = 5-methylcytidine(967) in 16S rRNA + S-adenosyl-L-homocysteine + H(+)</text>
        <dbReference type="Rhea" id="RHEA:42748"/>
        <dbReference type="Rhea" id="RHEA-COMP:10219"/>
        <dbReference type="Rhea" id="RHEA-COMP:10220"/>
        <dbReference type="ChEBI" id="CHEBI:15378"/>
        <dbReference type="ChEBI" id="CHEBI:57856"/>
        <dbReference type="ChEBI" id="CHEBI:59789"/>
        <dbReference type="ChEBI" id="CHEBI:74483"/>
        <dbReference type="ChEBI" id="CHEBI:82748"/>
        <dbReference type="EC" id="2.1.1.176"/>
    </reaction>
</comment>
<dbReference type="GO" id="GO:0008649">
    <property type="term" value="F:rRNA methyltransferase activity"/>
    <property type="evidence" value="ECO:0007669"/>
    <property type="project" value="InterPro"/>
</dbReference>
<accession>A0A1I0EQI1</accession>
<evidence type="ECO:0000256" key="10">
    <source>
        <dbReference type="ARBA" id="ARBA00022884"/>
    </source>
</evidence>
<dbReference type="NCBIfam" id="TIGR00563">
    <property type="entry name" value="rsmB"/>
    <property type="match status" value="1"/>
</dbReference>
<keyword evidence="8 14" id="KW-0808">Transferase</keyword>
<sequence length="417" mass="47910">MARTIALEVLIKYQNEQSYLNITLNDYLEHSRLSRSDKDLATRIVYGTIQNKLYLEYQLAPYVKGKKIKSREKMILLMSLYQLIFLDKVPDYAVIDEAVYLAKKRDNFAGKFVNAILRNFLRNGKREIDETDQFKKLSIETSHPLWIIKMLSKQYDFETARKICQHNNTPPTRAARVNTLKITKTDLLKDENFSEANLSPDGVLYKAGNIANTDYFKNGLVTIQDESSQLIAPLLDPQETDLVLDMCCAPGSKTTHLAAIMNNQGKIVAYDLFEHKIKLVKDNLKRLGVNNVELHAGDATLLKDHYPKAVFDKILLDAPCSGLGVMKRKPEIKYHDSSAMDTIILLQAKLLDNAYYLLKKGGRMVYSTCTINKKENELMIKQFLEKYQDMKIVEEKKILPYIYDSDGFYMCKLEKGK</sequence>